<dbReference type="Proteomes" id="UP000199233">
    <property type="component" value="Unassembled WGS sequence"/>
</dbReference>
<proteinExistence type="predicted"/>
<dbReference type="PANTHER" id="PTHR30164">
    <property type="entry name" value="MTFA PEPTIDASE"/>
    <property type="match status" value="1"/>
</dbReference>
<reference evidence="1 2" key="1">
    <citation type="submission" date="2016-10" db="EMBL/GenBank/DDBJ databases">
        <authorList>
            <person name="de Groot N.N."/>
        </authorList>
    </citation>
    <scope>NUCLEOTIDE SEQUENCE [LARGE SCALE GENOMIC DNA]</scope>
    <source>
        <strain evidence="1 2">DSM 25927</strain>
    </source>
</reference>
<dbReference type="Pfam" id="PF06167">
    <property type="entry name" value="Peptidase_M90"/>
    <property type="match status" value="1"/>
</dbReference>
<dbReference type="GO" id="GO:0005829">
    <property type="term" value="C:cytosol"/>
    <property type="evidence" value="ECO:0007669"/>
    <property type="project" value="TreeGrafter"/>
</dbReference>
<evidence type="ECO:0008006" key="3">
    <source>
        <dbReference type="Google" id="ProtNLM"/>
    </source>
</evidence>
<evidence type="ECO:0000313" key="1">
    <source>
        <dbReference type="EMBL" id="SER03742.1"/>
    </source>
</evidence>
<dbReference type="STRING" id="489703.SAMN04488038_11481"/>
<dbReference type="SUPFAM" id="SSF55486">
    <property type="entry name" value="Metalloproteases ('zincins'), catalytic domain"/>
    <property type="match status" value="1"/>
</dbReference>
<protein>
    <recommendedName>
        <fullName evidence="3">Zinc-dependent peptidase</fullName>
    </recommendedName>
</protein>
<dbReference type="OrthoDB" id="9786424at2"/>
<gene>
    <name evidence="1" type="ORF">SAMN04488038_11481</name>
</gene>
<dbReference type="AlphaFoldDB" id="A0A1H9KX51"/>
<accession>A0A1H9KX51</accession>
<sequence length="251" mass="28812">MSAWWRRWFGGGEPSPLPERWTGQLRQIPHSAYVPPALWPRYEARVGTFLRQKRFIACGGLQLEDSQRLAVAALACLLILREPDGVYPPLRRVLLYPDAFLVPQTEPDELGLVDDAPQARIGESWQRDRVILSWADVEAALAGDATNVVAHEFAHQLDDETPELSGAPALPEYARWAEVMQREYQRLRRHRRPPVLDPYGAESPEEFFGVVCEAFFQQPQALLRHHHELYELLRDYFLLDPASRLLWPDAA</sequence>
<dbReference type="InterPro" id="IPR042252">
    <property type="entry name" value="MtfA_N"/>
</dbReference>
<keyword evidence="2" id="KW-1185">Reference proteome</keyword>
<evidence type="ECO:0000313" key="2">
    <source>
        <dbReference type="Proteomes" id="UP000199233"/>
    </source>
</evidence>
<dbReference type="InterPro" id="IPR024079">
    <property type="entry name" value="MetalloPept_cat_dom_sf"/>
</dbReference>
<dbReference type="Gene3D" id="1.10.472.150">
    <property type="entry name" value="Glucose-regulated metallo-peptidase M90, N-terminal domain"/>
    <property type="match status" value="1"/>
</dbReference>
<dbReference type="EMBL" id="FOFS01000014">
    <property type="protein sequence ID" value="SER03742.1"/>
    <property type="molecule type" value="Genomic_DNA"/>
</dbReference>
<dbReference type="PANTHER" id="PTHR30164:SF2">
    <property type="entry name" value="PROTEIN MTFA"/>
    <property type="match status" value="1"/>
</dbReference>
<dbReference type="RefSeq" id="WP_093288903.1">
    <property type="nucleotide sequence ID" value="NZ_FOFS01000014.1"/>
</dbReference>
<organism evidence="1 2">
    <name type="scientific">Solimonas aquatica</name>
    <dbReference type="NCBI Taxonomy" id="489703"/>
    <lineage>
        <taxon>Bacteria</taxon>
        <taxon>Pseudomonadati</taxon>
        <taxon>Pseudomonadota</taxon>
        <taxon>Gammaproteobacteria</taxon>
        <taxon>Nevskiales</taxon>
        <taxon>Nevskiaceae</taxon>
        <taxon>Solimonas</taxon>
    </lineage>
</organism>
<dbReference type="GO" id="GO:0008237">
    <property type="term" value="F:metallopeptidase activity"/>
    <property type="evidence" value="ECO:0007669"/>
    <property type="project" value="InterPro"/>
</dbReference>
<name>A0A1H9KX51_9GAMM</name>
<dbReference type="GO" id="GO:0004177">
    <property type="term" value="F:aminopeptidase activity"/>
    <property type="evidence" value="ECO:0007669"/>
    <property type="project" value="TreeGrafter"/>
</dbReference>
<dbReference type="CDD" id="cd20169">
    <property type="entry name" value="Peptidase_M90_mtfA"/>
    <property type="match status" value="1"/>
</dbReference>
<dbReference type="Gene3D" id="3.40.390.10">
    <property type="entry name" value="Collagenase (Catalytic Domain)"/>
    <property type="match status" value="1"/>
</dbReference>
<dbReference type="InterPro" id="IPR010384">
    <property type="entry name" value="MtfA_fam"/>
</dbReference>